<dbReference type="RefSeq" id="XP_005830186.1">
    <property type="nucleotide sequence ID" value="XM_005830129.1"/>
</dbReference>
<accession>L1J3V9</accession>
<dbReference type="PaxDb" id="55529-EKX43206"/>
<evidence type="ECO:0000313" key="1">
    <source>
        <dbReference type="EMBL" id="EKX43206.1"/>
    </source>
</evidence>
<name>L1J3V9_GUITC</name>
<evidence type="ECO:0000313" key="3">
    <source>
        <dbReference type="Proteomes" id="UP000011087"/>
    </source>
</evidence>
<dbReference type="KEGG" id="gtt:GUITHDRAFT_153386"/>
<reference evidence="2" key="3">
    <citation type="submission" date="2016-03" db="UniProtKB">
        <authorList>
            <consortium name="EnsemblProtists"/>
        </authorList>
    </citation>
    <scope>IDENTIFICATION</scope>
</reference>
<protein>
    <submittedName>
        <fullName evidence="1 2">Uncharacterized protein</fullName>
    </submittedName>
</protein>
<dbReference type="HOGENOM" id="CLU_2817869_0_0_1"/>
<sequence>MFADIRRAHALTSLDTETTITITYPSSSEVVVPEVEAVPVYYVSPVYYVDTYTPVTIDSAVPIYVIS</sequence>
<dbReference type="EMBL" id="JH993012">
    <property type="protein sequence ID" value="EKX43206.1"/>
    <property type="molecule type" value="Genomic_DNA"/>
</dbReference>
<dbReference type="AlphaFoldDB" id="L1J3V9"/>
<keyword evidence="3" id="KW-1185">Reference proteome</keyword>
<organism evidence="1">
    <name type="scientific">Guillardia theta (strain CCMP2712)</name>
    <name type="common">Cryptophyte</name>
    <dbReference type="NCBI Taxonomy" id="905079"/>
    <lineage>
        <taxon>Eukaryota</taxon>
        <taxon>Cryptophyceae</taxon>
        <taxon>Pyrenomonadales</taxon>
        <taxon>Geminigeraceae</taxon>
        <taxon>Guillardia</taxon>
    </lineage>
</organism>
<gene>
    <name evidence="1" type="ORF">GUITHDRAFT_153386</name>
</gene>
<reference evidence="3" key="2">
    <citation type="submission" date="2012-11" db="EMBL/GenBank/DDBJ databases">
        <authorList>
            <person name="Kuo A."/>
            <person name="Curtis B.A."/>
            <person name="Tanifuji G."/>
            <person name="Burki F."/>
            <person name="Gruber A."/>
            <person name="Irimia M."/>
            <person name="Maruyama S."/>
            <person name="Arias M.C."/>
            <person name="Ball S.G."/>
            <person name="Gile G.H."/>
            <person name="Hirakawa Y."/>
            <person name="Hopkins J.F."/>
            <person name="Rensing S.A."/>
            <person name="Schmutz J."/>
            <person name="Symeonidi A."/>
            <person name="Elias M."/>
            <person name="Eveleigh R.J."/>
            <person name="Herman E.K."/>
            <person name="Klute M.J."/>
            <person name="Nakayama T."/>
            <person name="Obornik M."/>
            <person name="Reyes-Prieto A."/>
            <person name="Armbrust E.V."/>
            <person name="Aves S.J."/>
            <person name="Beiko R.G."/>
            <person name="Coutinho P."/>
            <person name="Dacks J.B."/>
            <person name="Durnford D.G."/>
            <person name="Fast N.M."/>
            <person name="Green B.R."/>
            <person name="Grisdale C."/>
            <person name="Hempe F."/>
            <person name="Henrissat B."/>
            <person name="Hoppner M.P."/>
            <person name="Ishida K.-I."/>
            <person name="Kim E."/>
            <person name="Koreny L."/>
            <person name="Kroth P.G."/>
            <person name="Liu Y."/>
            <person name="Malik S.-B."/>
            <person name="Maier U.G."/>
            <person name="McRose D."/>
            <person name="Mock T."/>
            <person name="Neilson J.A."/>
            <person name="Onodera N.T."/>
            <person name="Poole A.M."/>
            <person name="Pritham E.J."/>
            <person name="Richards T.A."/>
            <person name="Rocap G."/>
            <person name="Roy S.W."/>
            <person name="Sarai C."/>
            <person name="Schaack S."/>
            <person name="Shirato S."/>
            <person name="Slamovits C.H."/>
            <person name="Spencer D.F."/>
            <person name="Suzuki S."/>
            <person name="Worden A.Z."/>
            <person name="Zauner S."/>
            <person name="Barry K."/>
            <person name="Bell C."/>
            <person name="Bharti A.K."/>
            <person name="Crow J.A."/>
            <person name="Grimwood J."/>
            <person name="Kramer R."/>
            <person name="Lindquist E."/>
            <person name="Lucas S."/>
            <person name="Salamov A."/>
            <person name="McFadden G.I."/>
            <person name="Lane C.E."/>
            <person name="Keeling P.J."/>
            <person name="Gray M.W."/>
            <person name="Grigoriev I.V."/>
            <person name="Archibald J.M."/>
        </authorList>
    </citation>
    <scope>NUCLEOTIDE SEQUENCE</scope>
    <source>
        <strain evidence="3">CCMP2712</strain>
    </source>
</reference>
<reference evidence="1 3" key="1">
    <citation type="journal article" date="2012" name="Nature">
        <title>Algal genomes reveal evolutionary mosaicism and the fate of nucleomorphs.</title>
        <authorList>
            <consortium name="DOE Joint Genome Institute"/>
            <person name="Curtis B.A."/>
            <person name="Tanifuji G."/>
            <person name="Burki F."/>
            <person name="Gruber A."/>
            <person name="Irimia M."/>
            <person name="Maruyama S."/>
            <person name="Arias M.C."/>
            <person name="Ball S.G."/>
            <person name="Gile G.H."/>
            <person name="Hirakawa Y."/>
            <person name="Hopkins J.F."/>
            <person name="Kuo A."/>
            <person name="Rensing S.A."/>
            <person name="Schmutz J."/>
            <person name="Symeonidi A."/>
            <person name="Elias M."/>
            <person name="Eveleigh R.J."/>
            <person name="Herman E.K."/>
            <person name="Klute M.J."/>
            <person name="Nakayama T."/>
            <person name="Obornik M."/>
            <person name="Reyes-Prieto A."/>
            <person name="Armbrust E.V."/>
            <person name="Aves S.J."/>
            <person name="Beiko R.G."/>
            <person name="Coutinho P."/>
            <person name="Dacks J.B."/>
            <person name="Durnford D.G."/>
            <person name="Fast N.M."/>
            <person name="Green B.R."/>
            <person name="Grisdale C.J."/>
            <person name="Hempel F."/>
            <person name="Henrissat B."/>
            <person name="Hoppner M.P."/>
            <person name="Ishida K."/>
            <person name="Kim E."/>
            <person name="Koreny L."/>
            <person name="Kroth P.G."/>
            <person name="Liu Y."/>
            <person name="Malik S.B."/>
            <person name="Maier U.G."/>
            <person name="McRose D."/>
            <person name="Mock T."/>
            <person name="Neilson J.A."/>
            <person name="Onodera N.T."/>
            <person name="Poole A.M."/>
            <person name="Pritham E.J."/>
            <person name="Richards T.A."/>
            <person name="Rocap G."/>
            <person name="Roy S.W."/>
            <person name="Sarai C."/>
            <person name="Schaack S."/>
            <person name="Shirato S."/>
            <person name="Slamovits C.H."/>
            <person name="Spencer D.F."/>
            <person name="Suzuki S."/>
            <person name="Worden A.Z."/>
            <person name="Zauner S."/>
            <person name="Barry K."/>
            <person name="Bell C."/>
            <person name="Bharti A.K."/>
            <person name="Crow J.A."/>
            <person name="Grimwood J."/>
            <person name="Kramer R."/>
            <person name="Lindquist E."/>
            <person name="Lucas S."/>
            <person name="Salamov A."/>
            <person name="McFadden G.I."/>
            <person name="Lane C.E."/>
            <person name="Keeling P.J."/>
            <person name="Gray M.W."/>
            <person name="Grigoriev I.V."/>
            <person name="Archibald J.M."/>
        </authorList>
    </citation>
    <scope>NUCLEOTIDE SEQUENCE</scope>
    <source>
        <strain evidence="1 3">CCMP2712</strain>
    </source>
</reference>
<feature type="non-terminal residue" evidence="1">
    <location>
        <position position="67"/>
    </location>
</feature>
<proteinExistence type="predicted"/>
<dbReference type="Proteomes" id="UP000011087">
    <property type="component" value="Unassembled WGS sequence"/>
</dbReference>
<dbReference type="EnsemblProtists" id="EKX43206">
    <property type="protein sequence ID" value="EKX43206"/>
    <property type="gene ID" value="GUITHDRAFT_153386"/>
</dbReference>
<evidence type="ECO:0000313" key="2">
    <source>
        <dbReference type="EnsemblProtists" id="EKX43206"/>
    </source>
</evidence>
<dbReference type="GeneID" id="17299867"/>